<name>A0A0D3IHQ9_EMIH1</name>
<proteinExistence type="predicted"/>
<reference evidence="1" key="2">
    <citation type="submission" date="2024-10" db="UniProtKB">
        <authorList>
            <consortium name="EnsemblProtists"/>
        </authorList>
    </citation>
    <scope>IDENTIFICATION</scope>
</reference>
<dbReference type="PaxDb" id="2903-EOD10794"/>
<evidence type="ECO:0000313" key="2">
    <source>
        <dbReference type="Proteomes" id="UP000013827"/>
    </source>
</evidence>
<accession>A0A0D3IHQ9</accession>
<dbReference type="KEGG" id="ehx:EMIHUDRAFT_248222"/>
<reference evidence="2" key="1">
    <citation type="journal article" date="2013" name="Nature">
        <title>Pan genome of the phytoplankton Emiliania underpins its global distribution.</title>
        <authorList>
            <person name="Read B.A."/>
            <person name="Kegel J."/>
            <person name="Klute M.J."/>
            <person name="Kuo A."/>
            <person name="Lefebvre S.C."/>
            <person name="Maumus F."/>
            <person name="Mayer C."/>
            <person name="Miller J."/>
            <person name="Monier A."/>
            <person name="Salamov A."/>
            <person name="Young J."/>
            <person name="Aguilar M."/>
            <person name="Claverie J.M."/>
            <person name="Frickenhaus S."/>
            <person name="Gonzalez K."/>
            <person name="Herman E.K."/>
            <person name="Lin Y.C."/>
            <person name="Napier J."/>
            <person name="Ogata H."/>
            <person name="Sarno A.F."/>
            <person name="Shmutz J."/>
            <person name="Schroeder D."/>
            <person name="de Vargas C."/>
            <person name="Verret F."/>
            <person name="von Dassow P."/>
            <person name="Valentin K."/>
            <person name="Van de Peer Y."/>
            <person name="Wheeler G."/>
            <person name="Dacks J.B."/>
            <person name="Delwiche C.F."/>
            <person name="Dyhrman S.T."/>
            <person name="Glockner G."/>
            <person name="John U."/>
            <person name="Richards T."/>
            <person name="Worden A.Z."/>
            <person name="Zhang X."/>
            <person name="Grigoriev I.V."/>
            <person name="Allen A.E."/>
            <person name="Bidle K."/>
            <person name="Borodovsky M."/>
            <person name="Bowler C."/>
            <person name="Brownlee C."/>
            <person name="Cock J.M."/>
            <person name="Elias M."/>
            <person name="Gladyshev V.N."/>
            <person name="Groth M."/>
            <person name="Guda C."/>
            <person name="Hadaegh A."/>
            <person name="Iglesias-Rodriguez M.D."/>
            <person name="Jenkins J."/>
            <person name="Jones B.M."/>
            <person name="Lawson T."/>
            <person name="Leese F."/>
            <person name="Lindquist E."/>
            <person name="Lobanov A."/>
            <person name="Lomsadze A."/>
            <person name="Malik S.B."/>
            <person name="Marsh M.E."/>
            <person name="Mackinder L."/>
            <person name="Mock T."/>
            <person name="Mueller-Roeber B."/>
            <person name="Pagarete A."/>
            <person name="Parker M."/>
            <person name="Probert I."/>
            <person name="Quesneville H."/>
            <person name="Raines C."/>
            <person name="Rensing S.A."/>
            <person name="Riano-Pachon D.M."/>
            <person name="Richier S."/>
            <person name="Rokitta S."/>
            <person name="Shiraiwa Y."/>
            <person name="Soanes D.M."/>
            <person name="van der Giezen M."/>
            <person name="Wahlund T.M."/>
            <person name="Williams B."/>
            <person name="Wilson W."/>
            <person name="Wolfe G."/>
            <person name="Wurch L.L."/>
        </authorList>
    </citation>
    <scope>NUCLEOTIDE SEQUENCE</scope>
</reference>
<dbReference type="RefSeq" id="XP_005763223.1">
    <property type="nucleotide sequence ID" value="XM_005763166.1"/>
</dbReference>
<keyword evidence="2" id="KW-1185">Reference proteome</keyword>
<protein>
    <recommendedName>
        <fullName evidence="3">3'-5' exonuclease domain-containing protein</fullName>
    </recommendedName>
</protein>
<sequence length="143" mass="15767">MQAVAQDKPDKLEPFAVEWLERRFGKSAERSLSPWTSRTDLYPSEAAFATYFLEIRLPTLLEKAIELAPETLGESLLEFFLSEGRDADARRERLRPSKAHPQVESAGAPPLVAAECVVTIEQPTEGEDVSGGIKVSIVTPGQQ</sequence>
<dbReference type="GeneID" id="17256942"/>
<dbReference type="EnsemblProtists" id="EOD10794">
    <property type="protein sequence ID" value="EOD10794"/>
    <property type="gene ID" value="EMIHUDRAFT_248222"/>
</dbReference>
<evidence type="ECO:0008006" key="3">
    <source>
        <dbReference type="Google" id="ProtNLM"/>
    </source>
</evidence>
<evidence type="ECO:0000313" key="1">
    <source>
        <dbReference type="EnsemblProtists" id="EOD10794"/>
    </source>
</evidence>
<dbReference type="Proteomes" id="UP000013827">
    <property type="component" value="Unassembled WGS sequence"/>
</dbReference>
<dbReference type="HOGENOM" id="CLU_118819_0_0_1"/>
<dbReference type="AlphaFoldDB" id="A0A0D3IHQ9"/>
<organism evidence="1 2">
    <name type="scientific">Emiliania huxleyi (strain CCMP1516)</name>
    <dbReference type="NCBI Taxonomy" id="280463"/>
    <lineage>
        <taxon>Eukaryota</taxon>
        <taxon>Haptista</taxon>
        <taxon>Haptophyta</taxon>
        <taxon>Prymnesiophyceae</taxon>
        <taxon>Isochrysidales</taxon>
        <taxon>Noelaerhabdaceae</taxon>
        <taxon>Emiliania</taxon>
    </lineage>
</organism>